<reference evidence="2" key="2">
    <citation type="submission" date="2002-11" db="EMBL/GenBank/DDBJ databases">
        <title>Oryza sativa nipponbare(GA3) genomic DNA, chromosome 6, BAC clone:B1172G12.</title>
        <authorList>
            <person name="Sasaki T."/>
            <person name="Matsumoto T."/>
            <person name="Katayose Y."/>
        </authorList>
    </citation>
    <scope>NUCLEOTIDE SEQUENCE</scope>
</reference>
<dbReference type="EMBL" id="AP003510">
    <property type="protein sequence ID" value="BAD35235.1"/>
    <property type="molecule type" value="Genomic_DNA"/>
</dbReference>
<proteinExistence type="predicted"/>
<evidence type="ECO:0000313" key="2">
    <source>
        <dbReference type="EMBL" id="BAD36631.1"/>
    </source>
</evidence>
<evidence type="ECO:0000313" key="1">
    <source>
        <dbReference type="EMBL" id="BAD35235.1"/>
    </source>
</evidence>
<organism evidence="2 3">
    <name type="scientific">Oryza sativa subsp. japonica</name>
    <name type="common">Rice</name>
    <dbReference type="NCBI Taxonomy" id="39947"/>
    <lineage>
        <taxon>Eukaryota</taxon>
        <taxon>Viridiplantae</taxon>
        <taxon>Streptophyta</taxon>
        <taxon>Embryophyta</taxon>
        <taxon>Tracheophyta</taxon>
        <taxon>Spermatophyta</taxon>
        <taxon>Magnoliopsida</taxon>
        <taxon>Liliopsida</taxon>
        <taxon>Poales</taxon>
        <taxon>Poaceae</taxon>
        <taxon>BOP clade</taxon>
        <taxon>Oryzoideae</taxon>
        <taxon>Oryzeae</taxon>
        <taxon>Oryzinae</taxon>
        <taxon>Oryza</taxon>
        <taxon>Oryza sativa</taxon>
    </lineage>
</organism>
<dbReference type="EMBL" id="AP006056">
    <property type="protein sequence ID" value="BAD36631.1"/>
    <property type="molecule type" value="Genomic_DNA"/>
</dbReference>
<gene>
    <name evidence="2" type="ORF">B1172G12.6</name>
    <name evidence="1" type="ORF">P0528E04.45</name>
</gene>
<evidence type="ECO:0000313" key="3">
    <source>
        <dbReference type="Proteomes" id="UP000000763"/>
    </source>
</evidence>
<reference evidence="3" key="4">
    <citation type="journal article" date="2008" name="Nucleic Acids Res.">
        <title>The rice annotation project database (RAP-DB): 2008 update.</title>
        <authorList>
            <consortium name="The rice annotation project (RAP)"/>
        </authorList>
    </citation>
    <scope>GENOME REANNOTATION</scope>
    <source>
        <strain evidence="3">cv. Nipponbare</strain>
    </source>
</reference>
<sequence length="87" mass="9172">MASGNNDRHGMSSATTSRIGLRSQDEWGVCGGADRGLRQDLRRWLDVAASGSRRRTGTCSVVADVLLRGHGAAARRAGLRVPGQPDG</sequence>
<accession>Q69K70</accession>
<name>Q69K70_ORYSJ</name>
<reference evidence="3" key="3">
    <citation type="journal article" date="2005" name="Nature">
        <title>The map-based sequence of the rice genome.</title>
        <authorList>
            <consortium name="International rice genome sequencing project (IRGSP)"/>
            <person name="Matsumoto T."/>
            <person name="Wu J."/>
            <person name="Kanamori H."/>
            <person name="Katayose Y."/>
            <person name="Fujisawa M."/>
            <person name="Namiki N."/>
            <person name="Mizuno H."/>
            <person name="Yamamoto K."/>
            <person name="Antonio B.A."/>
            <person name="Baba T."/>
            <person name="Sakata K."/>
            <person name="Nagamura Y."/>
            <person name="Aoki H."/>
            <person name="Arikawa K."/>
            <person name="Arita K."/>
            <person name="Bito T."/>
            <person name="Chiden Y."/>
            <person name="Fujitsuka N."/>
            <person name="Fukunaka R."/>
            <person name="Hamada M."/>
            <person name="Harada C."/>
            <person name="Hayashi A."/>
            <person name="Hijishita S."/>
            <person name="Honda M."/>
            <person name="Hosokawa S."/>
            <person name="Ichikawa Y."/>
            <person name="Idonuma A."/>
            <person name="Iijima M."/>
            <person name="Ikeda M."/>
            <person name="Ikeno M."/>
            <person name="Ito K."/>
            <person name="Ito S."/>
            <person name="Ito T."/>
            <person name="Ito Y."/>
            <person name="Ito Y."/>
            <person name="Iwabuchi A."/>
            <person name="Kamiya K."/>
            <person name="Karasawa W."/>
            <person name="Kurita K."/>
            <person name="Katagiri S."/>
            <person name="Kikuta A."/>
            <person name="Kobayashi H."/>
            <person name="Kobayashi N."/>
            <person name="Machita K."/>
            <person name="Maehara T."/>
            <person name="Masukawa M."/>
            <person name="Mizubayashi T."/>
            <person name="Mukai Y."/>
            <person name="Nagasaki H."/>
            <person name="Nagata Y."/>
            <person name="Naito S."/>
            <person name="Nakashima M."/>
            <person name="Nakama Y."/>
            <person name="Nakamichi Y."/>
            <person name="Nakamura M."/>
            <person name="Meguro A."/>
            <person name="Negishi M."/>
            <person name="Ohta I."/>
            <person name="Ohta T."/>
            <person name="Okamoto M."/>
            <person name="Ono N."/>
            <person name="Saji S."/>
            <person name="Sakaguchi M."/>
            <person name="Sakai K."/>
            <person name="Shibata M."/>
            <person name="Shimokawa T."/>
            <person name="Song J."/>
            <person name="Takazaki Y."/>
            <person name="Terasawa K."/>
            <person name="Tsugane M."/>
            <person name="Tsuji K."/>
            <person name="Ueda S."/>
            <person name="Waki K."/>
            <person name="Yamagata H."/>
            <person name="Yamamoto M."/>
            <person name="Yamamoto S."/>
            <person name="Yamane H."/>
            <person name="Yoshiki S."/>
            <person name="Yoshihara R."/>
            <person name="Yukawa K."/>
            <person name="Zhong H."/>
            <person name="Yano M."/>
            <person name="Yuan Q."/>
            <person name="Ouyang S."/>
            <person name="Liu J."/>
            <person name="Jones K.M."/>
            <person name="Gansberger K."/>
            <person name="Moffat K."/>
            <person name="Hill J."/>
            <person name="Bera J."/>
            <person name="Fadrosh D."/>
            <person name="Jin S."/>
            <person name="Johri S."/>
            <person name="Kim M."/>
            <person name="Overton L."/>
            <person name="Reardon M."/>
            <person name="Tsitrin T."/>
            <person name="Vuong H."/>
            <person name="Weaver B."/>
            <person name="Ciecko A."/>
            <person name="Tallon L."/>
            <person name="Jackson J."/>
            <person name="Pai G."/>
            <person name="Aken S.V."/>
            <person name="Utterback T."/>
            <person name="Reidmuller S."/>
            <person name="Feldblyum T."/>
            <person name="Hsiao J."/>
            <person name="Zismann V."/>
            <person name="Iobst S."/>
            <person name="de Vazeille A.R."/>
            <person name="Buell C.R."/>
            <person name="Ying K."/>
            <person name="Li Y."/>
            <person name="Lu T."/>
            <person name="Huang Y."/>
            <person name="Zhao Q."/>
            <person name="Feng Q."/>
            <person name="Zhang L."/>
            <person name="Zhu J."/>
            <person name="Weng Q."/>
            <person name="Mu J."/>
            <person name="Lu Y."/>
            <person name="Fan D."/>
            <person name="Liu Y."/>
            <person name="Guan J."/>
            <person name="Zhang Y."/>
            <person name="Yu S."/>
            <person name="Liu X."/>
            <person name="Zhang Y."/>
            <person name="Hong G."/>
            <person name="Han B."/>
            <person name="Choisne N."/>
            <person name="Demange N."/>
            <person name="Orjeda G."/>
            <person name="Samain S."/>
            <person name="Cattolico L."/>
            <person name="Pelletier E."/>
            <person name="Couloux A."/>
            <person name="Segurens B."/>
            <person name="Wincker P."/>
            <person name="D'Hont A."/>
            <person name="Scarpelli C."/>
            <person name="Weissenbach J."/>
            <person name="Salanoubat M."/>
            <person name="Quetier F."/>
            <person name="Yu Y."/>
            <person name="Kim H.R."/>
            <person name="Rambo T."/>
            <person name="Currie J."/>
            <person name="Collura K."/>
            <person name="Luo M."/>
            <person name="Yang T."/>
            <person name="Ammiraju J.S.S."/>
            <person name="Engler F."/>
            <person name="Soderlund C."/>
            <person name="Wing R.A."/>
            <person name="Palmer L.E."/>
            <person name="de la Bastide M."/>
            <person name="Spiegel L."/>
            <person name="Nascimento L."/>
            <person name="Zutavern T."/>
            <person name="O'Shaughnessy A."/>
            <person name="Dike S."/>
            <person name="Dedhia N."/>
            <person name="Preston R."/>
            <person name="Balija V."/>
            <person name="McCombie W.R."/>
            <person name="Chow T."/>
            <person name="Chen H."/>
            <person name="Chung M."/>
            <person name="Chen C."/>
            <person name="Shaw J."/>
            <person name="Wu H."/>
            <person name="Hsiao K."/>
            <person name="Chao Y."/>
            <person name="Chu M."/>
            <person name="Cheng C."/>
            <person name="Hour A."/>
            <person name="Lee P."/>
            <person name="Lin S."/>
            <person name="Lin Y."/>
            <person name="Liou J."/>
            <person name="Liu S."/>
            <person name="Hsing Y."/>
            <person name="Raghuvanshi S."/>
            <person name="Mohanty A."/>
            <person name="Bharti A.K."/>
            <person name="Gaur A."/>
            <person name="Gupta V."/>
            <person name="Kumar D."/>
            <person name="Ravi V."/>
            <person name="Vij S."/>
            <person name="Kapur A."/>
            <person name="Khurana P."/>
            <person name="Khurana P."/>
            <person name="Khurana J.P."/>
            <person name="Tyagi A.K."/>
            <person name="Gaikwad K."/>
            <person name="Singh A."/>
            <person name="Dalal V."/>
            <person name="Srivastava S."/>
            <person name="Dixit A."/>
            <person name="Pal A.K."/>
            <person name="Ghazi I.A."/>
            <person name="Yadav M."/>
            <person name="Pandit A."/>
            <person name="Bhargava A."/>
            <person name="Sureshbabu K."/>
            <person name="Batra K."/>
            <person name="Sharma T.R."/>
            <person name="Mohapatra T."/>
            <person name="Singh N.K."/>
            <person name="Messing J."/>
            <person name="Nelson A.B."/>
            <person name="Fuks G."/>
            <person name="Kavchok S."/>
            <person name="Keizer G."/>
            <person name="Linton E."/>
            <person name="Llaca V."/>
            <person name="Song R."/>
            <person name="Tanyolac B."/>
            <person name="Young S."/>
            <person name="Ho-Il K."/>
            <person name="Hahn J.H."/>
            <person name="Sangsakoo G."/>
            <person name="Vanavichit A."/>
            <person name="de Mattos Luiz.A.T."/>
            <person name="Zimmer P.D."/>
            <person name="Malone G."/>
            <person name="Dellagostin O."/>
            <person name="de Oliveira A.C."/>
            <person name="Bevan M."/>
            <person name="Bancroft I."/>
            <person name="Minx P."/>
            <person name="Cordum H."/>
            <person name="Wilson R."/>
            <person name="Cheng Z."/>
            <person name="Jin W."/>
            <person name="Jiang J."/>
            <person name="Leong S.A."/>
            <person name="Iwama H."/>
            <person name="Gojobori T."/>
            <person name="Itoh T."/>
            <person name="Niimura Y."/>
            <person name="Fujii Y."/>
            <person name="Habara T."/>
            <person name="Sakai H."/>
            <person name="Sato Y."/>
            <person name="Wilson G."/>
            <person name="Kumar K."/>
            <person name="McCouch S."/>
            <person name="Juretic N."/>
            <person name="Hoen D."/>
            <person name="Wright S."/>
            <person name="Bruskiewich R."/>
            <person name="Bureau T."/>
            <person name="Miyao A."/>
            <person name="Hirochika H."/>
            <person name="Nishikawa T."/>
            <person name="Kadowaki K."/>
            <person name="Sugiura M."/>
            <person name="Burr B."/>
            <person name="Sasaki T."/>
        </authorList>
    </citation>
    <scope>NUCLEOTIDE SEQUENCE [LARGE SCALE GENOMIC DNA]</scope>
    <source>
        <strain evidence="3">cv. Nipponbare</strain>
    </source>
</reference>
<dbReference type="Proteomes" id="UP000000763">
    <property type="component" value="Chromosome 6"/>
</dbReference>
<dbReference type="AlphaFoldDB" id="Q69K70"/>
<reference evidence="1" key="1">
    <citation type="submission" date="2001-04" db="EMBL/GenBank/DDBJ databases">
        <title>Oryza sativa nipponbare(GA3) genomic DNA, chromosome 6, PAC clone:P0528E04.</title>
        <authorList>
            <person name="Sasaki T."/>
            <person name="Matsumoto T."/>
            <person name="Yamamoto K."/>
        </authorList>
    </citation>
    <scope>NUCLEOTIDE SEQUENCE</scope>
</reference>
<protein>
    <submittedName>
        <fullName evidence="2">Uncharacterized protein</fullName>
    </submittedName>
</protein>